<reference evidence="1" key="1">
    <citation type="journal article" date="2020" name="Nature">
        <title>Giant virus diversity and host interactions through global metagenomics.</title>
        <authorList>
            <person name="Schulz F."/>
            <person name="Roux S."/>
            <person name="Paez-Espino D."/>
            <person name="Jungbluth S."/>
            <person name="Walsh D.A."/>
            <person name="Denef V.J."/>
            <person name="McMahon K.D."/>
            <person name="Konstantinidis K.T."/>
            <person name="Eloe-Fadrosh E.A."/>
            <person name="Kyrpides N.C."/>
            <person name="Woyke T."/>
        </authorList>
    </citation>
    <scope>NUCLEOTIDE SEQUENCE</scope>
    <source>
        <strain evidence="1">GVMAG-S-1101161-73</strain>
    </source>
</reference>
<evidence type="ECO:0000313" key="1">
    <source>
        <dbReference type="EMBL" id="QHS81392.1"/>
    </source>
</evidence>
<organism evidence="1">
    <name type="scientific">viral metagenome</name>
    <dbReference type="NCBI Taxonomy" id="1070528"/>
    <lineage>
        <taxon>unclassified sequences</taxon>
        <taxon>metagenomes</taxon>
        <taxon>organismal metagenomes</taxon>
    </lineage>
</organism>
<sequence length="98" mass="10478">MEVILKNVAAALLAYSAHYSATKFYNYACVPDGFMGYLSGLITTGSPVCQAGVQIISNTQVSYSSMIMIGITRVLVDMVAPGTLNDMMPDIPNIPKVL</sequence>
<accession>A0A6C0ANQ7</accession>
<name>A0A6C0ANQ7_9ZZZZ</name>
<dbReference type="AlphaFoldDB" id="A0A6C0ANQ7"/>
<protein>
    <submittedName>
        <fullName evidence="1">Uncharacterized protein</fullName>
    </submittedName>
</protein>
<dbReference type="EMBL" id="MN740736">
    <property type="protein sequence ID" value="QHS81392.1"/>
    <property type="molecule type" value="Genomic_DNA"/>
</dbReference>
<proteinExistence type="predicted"/>